<dbReference type="GO" id="GO:0044614">
    <property type="term" value="C:nuclear pore cytoplasmic filaments"/>
    <property type="evidence" value="ECO:0007669"/>
    <property type="project" value="TreeGrafter"/>
</dbReference>
<dbReference type="PANTHER" id="PTHR12960:SF0">
    <property type="entry name" value="MRNA EXPORT FACTOR GLE1"/>
    <property type="match status" value="1"/>
</dbReference>
<dbReference type="Pfam" id="PF07817">
    <property type="entry name" value="GLE1"/>
    <property type="match status" value="1"/>
</dbReference>
<gene>
    <name evidence="12" type="ORF">HRR80_005606</name>
</gene>
<organism evidence="12 13">
    <name type="scientific">Exophiala dermatitidis</name>
    <name type="common">Black yeast-like fungus</name>
    <name type="synonym">Wangiella dermatitidis</name>
    <dbReference type="NCBI Taxonomy" id="5970"/>
    <lineage>
        <taxon>Eukaryota</taxon>
        <taxon>Fungi</taxon>
        <taxon>Dikarya</taxon>
        <taxon>Ascomycota</taxon>
        <taxon>Pezizomycotina</taxon>
        <taxon>Eurotiomycetes</taxon>
        <taxon>Chaetothyriomycetidae</taxon>
        <taxon>Chaetothyriales</taxon>
        <taxon>Herpotrichiellaceae</taxon>
        <taxon>Exophiala</taxon>
    </lineage>
</organism>
<keyword evidence="5" id="KW-0653">Protein transport</keyword>
<proteinExistence type="inferred from homology"/>
<feature type="region of interest" description="Disordered" evidence="11">
    <location>
        <begin position="1"/>
        <end position="28"/>
    </location>
</feature>
<comment type="similarity">
    <text evidence="2">Belongs to the GLE1 family.</text>
</comment>
<keyword evidence="6" id="KW-0811">Translocation</keyword>
<evidence type="ECO:0000256" key="1">
    <source>
        <dbReference type="ARBA" id="ARBA00004567"/>
    </source>
</evidence>
<evidence type="ECO:0000256" key="6">
    <source>
        <dbReference type="ARBA" id="ARBA00023010"/>
    </source>
</evidence>
<dbReference type="Gene3D" id="1.25.40.510">
    <property type="entry name" value="GLE1-like"/>
    <property type="match status" value="1"/>
</dbReference>
<reference evidence="12" key="1">
    <citation type="submission" date="2023-01" db="EMBL/GenBank/DDBJ databases">
        <title>Exophiala dermititidis isolated from Cystic Fibrosis Patient.</title>
        <authorList>
            <person name="Kurbessoian T."/>
            <person name="Crocker A."/>
            <person name="Murante D."/>
            <person name="Hogan D.A."/>
            <person name="Stajich J.E."/>
        </authorList>
    </citation>
    <scope>NUCLEOTIDE SEQUENCE</scope>
    <source>
        <strain evidence="12">Ex8</strain>
    </source>
</reference>
<dbReference type="AlphaFoldDB" id="A0AAN6ET93"/>
<evidence type="ECO:0000256" key="11">
    <source>
        <dbReference type="SAM" id="MobiDB-lite"/>
    </source>
</evidence>
<dbReference type="GO" id="GO:0016973">
    <property type="term" value="P:poly(A)+ mRNA export from nucleus"/>
    <property type="evidence" value="ECO:0007669"/>
    <property type="project" value="InterPro"/>
</dbReference>
<comment type="caution">
    <text evidence="12">The sequence shown here is derived from an EMBL/GenBank/DDBJ whole genome shotgun (WGS) entry which is preliminary data.</text>
</comment>
<feature type="compositionally biased region" description="Low complexity" evidence="11">
    <location>
        <begin position="207"/>
        <end position="233"/>
    </location>
</feature>
<dbReference type="Proteomes" id="UP001161757">
    <property type="component" value="Unassembled WGS sequence"/>
</dbReference>
<feature type="compositionally biased region" description="Basic and acidic residues" evidence="11">
    <location>
        <begin position="102"/>
        <end position="206"/>
    </location>
</feature>
<protein>
    <recommendedName>
        <fullName evidence="9">mRNA export factor GLE1</fullName>
    </recommendedName>
    <alternativeName>
        <fullName evidence="10">Nucleoporin GLE1</fullName>
    </alternativeName>
</protein>
<feature type="region of interest" description="Disordered" evidence="11">
    <location>
        <begin position="102"/>
        <end position="234"/>
    </location>
</feature>
<evidence type="ECO:0000256" key="2">
    <source>
        <dbReference type="ARBA" id="ARBA00011056"/>
    </source>
</evidence>
<comment type="subcellular location">
    <subcellularLocation>
        <location evidence="1">Nucleus</location>
        <location evidence="1">Nuclear pore complex</location>
    </subcellularLocation>
</comment>
<evidence type="ECO:0000256" key="8">
    <source>
        <dbReference type="ARBA" id="ARBA00023242"/>
    </source>
</evidence>
<sequence>MAQARLHSSPLQARSSPRGRRNDDSPSRQIQFELERAFSQIHLHEVERQKLHVYQRRQQQEELDAKELAQAEVHLAELSVANAKHDGVRQQAEAVLHAYIKQQEEEERRRREEERKRLEEEERRKQQEELARKRAEEERKAKEEKERREREEQAKAEAERQAELEKQKAEAEERRRRENEAAEKKQREEKLKAEQEAVLRKQEAEKQAAAAAASTQTTAPTPQSTSQSPATSPDLEALHRNYLAIHKKLKEFRKGFWEQVKKDPNLKPHVGDMRRAMRTSVGQLTDDKIGNKKAHERVKTTLLRSLTEIPSPPVSVNDYLPSPFSLHDDGRTTVPSLVLYLLSFFSKAIINAFVGECAVNPKAAEPIGTLVAQIFSMPELQFARNVPSNNGRSTTVSLISVLMCKFHATAPILFGIYGPESTSAGRMRLGWRLEKLSDDQKGFVSENKQYDRLTGLGVGYASIALRNFAKAKVQNPWPPTNYWSSLAHIVNTPPDQVQMSHLIVLKSMLEHNAIDRFLLFFGAAGIAALRQAVVDFPRSLPRELQEKPVAKALGLMVEAWKKEKHFSLD</sequence>
<keyword evidence="8" id="KW-0539">Nucleus</keyword>
<evidence type="ECO:0000256" key="9">
    <source>
        <dbReference type="ARBA" id="ARBA00026227"/>
    </source>
</evidence>
<evidence type="ECO:0000256" key="3">
    <source>
        <dbReference type="ARBA" id="ARBA00022448"/>
    </source>
</evidence>
<dbReference type="GO" id="GO:0000822">
    <property type="term" value="F:inositol hexakisphosphate binding"/>
    <property type="evidence" value="ECO:0007669"/>
    <property type="project" value="TreeGrafter"/>
</dbReference>
<dbReference type="InterPro" id="IPR038506">
    <property type="entry name" value="GLE1-like_sf"/>
</dbReference>
<keyword evidence="4" id="KW-0509">mRNA transport</keyword>
<dbReference type="GO" id="GO:0015031">
    <property type="term" value="P:protein transport"/>
    <property type="evidence" value="ECO:0007669"/>
    <property type="project" value="UniProtKB-KW"/>
</dbReference>
<dbReference type="EMBL" id="JAJGCB010000010">
    <property type="protein sequence ID" value="KAJ8990833.1"/>
    <property type="molecule type" value="Genomic_DNA"/>
</dbReference>
<evidence type="ECO:0000256" key="5">
    <source>
        <dbReference type="ARBA" id="ARBA00022927"/>
    </source>
</evidence>
<evidence type="ECO:0000256" key="7">
    <source>
        <dbReference type="ARBA" id="ARBA00023132"/>
    </source>
</evidence>
<dbReference type="GO" id="GO:0005543">
    <property type="term" value="F:phospholipid binding"/>
    <property type="evidence" value="ECO:0007669"/>
    <property type="project" value="TreeGrafter"/>
</dbReference>
<evidence type="ECO:0000256" key="10">
    <source>
        <dbReference type="ARBA" id="ARBA00029983"/>
    </source>
</evidence>
<dbReference type="PANTHER" id="PTHR12960">
    <property type="entry name" value="GLE-1-RELATED"/>
    <property type="match status" value="1"/>
</dbReference>
<dbReference type="GO" id="GO:0005737">
    <property type="term" value="C:cytoplasm"/>
    <property type="evidence" value="ECO:0007669"/>
    <property type="project" value="TreeGrafter"/>
</dbReference>
<keyword evidence="3" id="KW-0813">Transport</keyword>
<evidence type="ECO:0000313" key="12">
    <source>
        <dbReference type="EMBL" id="KAJ8990833.1"/>
    </source>
</evidence>
<evidence type="ECO:0000256" key="4">
    <source>
        <dbReference type="ARBA" id="ARBA00022816"/>
    </source>
</evidence>
<evidence type="ECO:0000313" key="13">
    <source>
        <dbReference type="Proteomes" id="UP001161757"/>
    </source>
</evidence>
<dbReference type="InterPro" id="IPR012476">
    <property type="entry name" value="GLE1"/>
</dbReference>
<name>A0AAN6ET93_EXODE</name>
<dbReference type="GO" id="GO:0031369">
    <property type="term" value="F:translation initiation factor binding"/>
    <property type="evidence" value="ECO:0007669"/>
    <property type="project" value="TreeGrafter"/>
</dbReference>
<keyword evidence="7" id="KW-0906">Nuclear pore complex</keyword>
<accession>A0AAN6ET93</accession>